<organism evidence="2 3">
    <name type="scientific">Thyridium curvatum</name>
    <dbReference type="NCBI Taxonomy" id="1093900"/>
    <lineage>
        <taxon>Eukaryota</taxon>
        <taxon>Fungi</taxon>
        <taxon>Dikarya</taxon>
        <taxon>Ascomycota</taxon>
        <taxon>Pezizomycotina</taxon>
        <taxon>Sordariomycetes</taxon>
        <taxon>Sordariomycetidae</taxon>
        <taxon>Thyridiales</taxon>
        <taxon>Thyridiaceae</taxon>
        <taxon>Thyridium</taxon>
    </lineage>
</organism>
<feature type="region of interest" description="Disordered" evidence="1">
    <location>
        <begin position="155"/>
        <end position="182"/>
    </location>
</feature>
<evidence type="ECO:0000256" key="1">
    <source>
        <dbReference type="SAM" id="MobiDB-lite"/>
    </source>
</evidence>
<feature type="compositionally biased region" description="Polar residues" evidence="1">
    <location>
        <begin position="698"/>
        <end position="708"/>
    </location>
</feature>
<evidence type="ECO:0000313" key="2">
    <source>
        <dbReference type="EMBL" id="TPX18045.1"/>
    </source>
</evidence>
<feature type="compositionally biased region" description="Polar residues" evidence="1">
    <location>
        <begin position="657"/>
        <end position="667"/>
    </location>
</feature>
<feature type="compositionally biased region" description="Acidic residues" evidence="1">
    <location>
        <begin position="445"/>
        <end position="458"/>
    </location>
</feature>
<evidence type="ECO:0000313" key="3">
    <source>
        <dbReference type="Proteomes" id="UP000319257"/>
    </source>
</evidence>
<proteinExistence type="predicted"/>
<feature type="region of interest" description="Disordered" evidence="1">
    <location>
        <begin position="429"/>
        <end position="462"/>
    </location>
</feature>
<feature type="compositionally biased region" description="Basic and acidic residues" evidence="1">
    <location>
        <begin position="305"/>
        <end position="314"/>
    </location>
</feature>
<dbReference type="InParanoid" id="A0A507B4J3"/>
<feature type="compositionally biased region" description="Polar residues" evidence="1">
    <location>
        <begin position="1"/>
        <end position="12"/>
    </location>
</feature>
<dbReference type="EMBL" id="SKBQ01000122">
    <property type="protein sequence ID" value="TPX18045.1"/>
    <property type="molecule type" value="Genomic_DNA"/>
</dbReference>
<feature type="region of interest" description="Disordered" evidence="1">
    <location>
        <begin position="259"/>
        <end position="314"/>
    </location>
</feature>
<accession>A0A507B4J3</accession>
<gene>
    <name evidence="2" type="ORF">E0L32_011864</name>
</gene>
<dbReference type="AlphaFoldDB" id="A0A507B4J3"/>
<dbReference type="GeneID" id="41979311"/>
<feature type="region of interest" description="Disordered" evidence="1">
    <location>
        <begin position="805"/>
        <end position="851"/>
    </location>
</feature>
<dbReference type="Proteomes" id="UP000319257">
    <property type="component" value="Unassembled WGS sequence"/>
</dbReference>
<dbReference type="RefSeq" id="XP_030999756.1">
    <property type="nucleotide sequence ID" value="XM_031134640.1"/>
</dbReference>
<keyword evidence="3" id="KW-1185">Reference proteome</keyword>
<feature type="region of interest" description="Disordered" evidence="1">
    <location>
        <begin position="1"/>
        <end position="143"/>
    </location>
</feature>
<comment type="caution">
    <text evidence="2">The sequence shown here is derived from an EMBL/GenBank/DDBJ whole genome shotgun (WGS) entry which is preliminary data.</text>
</comment>
<feature type="compositionally biased region" description="Low complexity" evidence="1">
    <location>
        <begin position="31"/>
        <end position="48"/>
    </location>
</feature>
<feature type="compositionally biased region" description="Low complexity" evidence="1">
    <location>
        <begin position="118"/>
        <end position="136"/>
    </location>
</feature>
<reference evidence="2 3" key="1">
    <citation type="submission" date="2019-06" db="EMBL/GenBank/DDBJ databases">
        <title>Draft genome sequence of the filamentous fungus Phialemoniopsis curvata isolated from diesel fuel.</title>
        <authorList>
            <person name="Varaljay V.A."/>
            <person name="Lyon W.J."/>
            <person name="Crouch A.L."/>
            <person name="Drake C.E."/>
            <person name="Hollomon J.M."/>
            <person name="Nadeau L.J."/>
            <person name="Nunn H.S."/>
            <person name="Stevenson B.S."/>
            <person name="Bojanowski C.L."/>
            <person name="Crookes-Goodson W.J."/>
        </authorList>
    </citation>
    <scope>NUCLEOTIDE SEQUENCE [LARGE SCALE GENOMIC DNA]</scope>
    <source>
        <strain evidence="2 3">D216</strain>
    </source>
</reference>
<feature type="compositionally biased region" description="Basic and acidic residues" evidence="1">
    <location>
        <begin position="838"/>
        <end position="851"/>
    </location>
</feature>
<sequence length="851" mass="93941">MDVTAMLNTSGGETVMKEELGPLSQLEPAMTSVEQSSSTSAISSAESTPHVVTCESRTPSRSRTPWDAGGYSLPLASDPFSIRTSSLPRIPHDRESPTDQPSSVDFKGASPQHKFSDSRSSLSSYTPSSTASVSHSRISSLSTVGEDQTFDIDTAADNTSLKTRDQHSTTPDSNSYTDKDASIPQIFQAVSDIYLARYPPSSSERPQSPSDAVLITREQELDKIDASAWSHRRNGRFHSDTSPLTRGHKRAVSAPNFRVMANPGISPTANMGPIMEPSPGESNESISPRTSQGLSASATPPTEVAAHDAHSLVGSEEPHEAELKCLFQESCDLQAPLRKAISHIFGRNKTSTRQVPKDLWVYVCRKHYQRCRYRNASEYARLQCDLVHTQIDRIMAWSDENQQKGINTGVVKDWSIGIRKRELERLKGKKGNGRKRALQDGNEGDHDEDEDDEDEAADTAELNGTAVPEWLLQRVGDGYSADEIRQVMKLIQAALDDESLKLIPDIEILINFVEEINDSKKATKRRNVNGQVHKRSQSVGVGMRRETLSPMVRRPSHPGFSVHDNYSPNGHGDHYQHPRGRGVGDLGQQYPALNHPPERRHAVRLQLPHRPAFNNIQEYQAQDTFPAPSHHAMFSGFQGFGQTQQSSFASPGSSSQRRASVSMTQQPEALPPRRPALHQRSHSEFRPAQPDGPADYRTNYSSAYGNQTFPDHNAYSRYGSASNEGHATTSSAQYAYGPYQTPLSNAAGARHYDSMPLVDQASRAQDIHTRLPQVPESSARSTLYAGRTFLPPVVPHYGNNPFVHHDSSNQLPPIAGHPPFQEIPPSGTPKPVQPRTVQETDRAKEIFSSRR</sequence>
<feature type="compositionally biased region" description="Low complexity" evidence="1">
    <location>
        <begin position="642"/>
        <end position="656"/>
    </location>
</feature>
<dbReference type="OrthoDB" id="4161595at2759"/>
<name>A0A507B4J3_9PEZI</name>
<protein>
    <submittedName>
        <fullName evidence="2">Uncharacterized protein</fullName>
    </submittedName>
</protein>
<feature type="region of interest" description="Disordered" evidence="1">
    <location>
        <begin position="642"/>
        <end position="708"/>
    </location>
</feature>
<dbReference type="STRING" id="1093900.A0A507B4J3"/>
<feature type="compositionally biased region" description="Polar residues" evidence="1">
    <location>
        <begin position="280"/>
        <end position="300"/>
    </location>
</feature>